<dbReference type="Proteomes" id="UP000006882">
    <property type="component" value="Chromosome G4"/>
</dbReference>
<evidence type="ECO:0000313" key="2">
    <source>
        <dbReference type="Proteomes" id="UP000006882"/>
    </source>
</evidence>
<dbReference type="PANTHER" id="PTHR35546">
    <property type="entry name" value="F-BOX PROTEIN INTERACTION DOMAIN PROTEIN-RELATED"/>
    <property type="match status" value="1"/>
</dbReference>
<dbReference type="HOGENOM" id="CLU_036673_0_0_1"/>
<evidence type="ECO:0000313" key="1">
    <source>
        <dbReference type="EMBL" id="ONI10538.1"/>
    </source>
</evidence>
<dbReference type="Gramene" id="ONI10538">
    <property type="protein sequence ID" value="ONI10538"/>
    <property type="gene ID" value="PRUPE_4G052100"/>
</dbReference>
<sequence>MNISLDDLPEFVLLEILSRLPPKCAARCMCVSKRWFSLIFDPYFFRHYFQIQKGVQQEEEVHFFPRHHRSSPMKMNHVRGNFFSMSSEPDHQPHEHELSLSFLPCFQADIVDPYKGEPVVIGAYNDLILCCATTYYQRDYYICNPYTKQWDALPLPPDVDLDVDQEDATRLVNNPRRFCFSKLAPYPGVAHNGSLYWWRDVEGFTIGLDLYSPRDQLGDSIYVFRYIDKPEIESRRFDFLSECGGGGEGCLRMCVFSSTNLDHDDPAHTLGAVSVWELKDDGHGVWDWDWKGHGQVKETAKWCLVDTARMFDLISANPLTKKWNDEHHGRTKRVLVLAFDPNNEDVLYLQLFGRIVMYNIGARTLKDTT</sequence>
<dbReference type="SMART" id="SM00256">
    <property type="entry name" value="FBOX"/>
    <property type="match status" value="1"/>
</dbReference>
<protein>
    <submittedName>
        <fullName evidence="1">Uncharacterized protein</fullName>
    </submittedName>
</protein>
<dbReference type="InterPro" id="IPR055290">
    <property type="entry name" value="At3g26010-like"/>
</dbReference>
<dbReference type="Pfam" id="PF12937">
    <property type="entry name" value="F-box-like"/>
    <property type="match status" value="1"/>
</dbReference>
<dbReference type="PANTHER" id="PTHR35546:SF130">
    <property type="entry name" value="EXPRESSED PROTEIN"/>
    <property type="match status" value="1"/>
</dbReference>
<keyword evidence="2" id="KW-1185">Reference proteome</keyword>
<gene>
    <name evidence="1" type="ORF">PRUPE_4G052100</name>
</gene>
<dbReference type="InterPro" id="IPR036047">
    <property type="entry name" value="F-box-like_dom_sf"/>
</dbReference>
<dbReference type="PROSITE" id="PS50181">
    <property type="entry name" value="FBOX"/>
    <property type="match status" value="1"/>
</dbReference>
<dbReference type="AlphaFoldDB" id="M5WN70"/>
<dbReference type="InterPro" id="IPR001810">
    <property type="entry name" value="F-box_dom"/>
</dbReference>
<organism evidence="1 2">
    <name type="scientific">Prunus persica</name>
    <name type="common">Peach</name>
    <name type="synonym">Amygdalus persica</name>
    <dbReference type="NCBI Taxonomy" id="3760"/>
    <lineage>
        <taxon>Eukaryota</taxon>
        <taxon>Viridiplantae</taxon>
        <taxon>Streptophyta</taxon>
        <taxon>Embryophyta</taxon>
        <taxon>Tracheophyta</taxon>
        <taxon>Spermatophyta</taxon>
        <taxon>Magnoliopsida</taxon>
        <taxon>eudicotyledons</taxon>
        <taxon>Gunneridae</taxon>
        <taxon>Pentapetalae</taxon>
        <taxon>rosids</taxon>
        <taxon>fabids</taxon>
        <taxon>Rosales</taxon>
        <taxon>Rosaceae</taxon>
        <taxon>Amygdaloideae</taxon>
        <taxon>Amygdaleae</taxon>
        <taxon>Prunus</taxon>
    </lineage>
</organism>
<reference evidence="1 2" key="1">
    <citation type="journal article" date="2013" name="Nat. Genet.">
        <title>The high-quality draft genome of peach (Prunus persica) identifies unique patterns of genetic diversity, domestication and genome evolution.</title>
        <authorList>
            <consortium name="International Peach Genome Initiative"/>
            <person name="Verde I."/>
            <person name="Abbott A.G."/>
            <person name="Scalabrin S."/>
            <person name="Jung S."/>
            <person name="Shu S."/>
            <person name="Marroni F."/>
            <person name="Zhebentyayeva T."/>
            <person name="Dettori M.T."/>
            <person name="Grimwood J."/>
            <person name="Cattonaro F."/>
            <person name="Zuccolo A."/>
            <person name="Rossini L."/>
            <person name="Jenkins J."/>
            <person name="Vendramin E."/>
            <person name="Meisel L.A."/>
            <person name="Decroocq V."/>
            <person name="Sosinski B."/>
            <person name="Prochnik S."/>
            <person name="Mitros T."/>
            <person name="Policriti A."/>
            <person name="Cipriani G."/>
            <person name="Dondini L."/>
            <person name="Ficklin S."/>
            <person name="Goodstein D.M."/>
            <person name="Xuan P."/>
            <person name="Del Fabbro C."/>
            <person name="Aramini V."/>
            <person name="Copetti D."/>
            <person name="Gonzalez S."/>
            <person name="Horner D.S."/>
            <person name="Falchi R."/>
            <person name="Lucas S."/>
            <person name="Mica E."/>
            <person name="Maldonado J."/>
            <person name="Lazzari B."/>
            <person name="Bielenberg D."/>
            <person name="Pirona R."/>
            <person name="Miculan M."/>
            <person name="Barakat A."/>
            <person name="Testolin R."/>
            <person name="Stella A."/>
            <person name="Tartarini S."/>
            <person name="Tonutti P."/>
            <person name="Arus P."/>
            <person name="Orellana A."/>
            <person name="Wells C."/>
            <person name="Main D."/>
            <person name="Vizzotto G."/>
            <person name="Silva H."/>
            <person name="Salamini F."/>
            <person name="Schmutz J."/>
            <person name="Morgante M."/>
            <person name="Rokhsar D.S."/>
        </authorList>
    </citation>
    <scope>NUCLEOTIDE SEQUENCE [LARGE SCALE GENOMIC DNA]</scope>
    <source>
        <strain evidence="2">cv. Nemared</strain>
    </source>
</reference>
<accession>M5WN70</accession>
<proteinExistence type="predicted"/>
<dbReference type="EMBL" id="CM007654">
    <property type="protein sequence ID" value="ONI10538.1"/>
    <property type="molecule type" value="Genomic_DNA"/>
</dbReference>
<dbReference type="STRING" id="3760.M5WN70"/>
<name>M5WN70_PRUPE</name>
<dbReference type="Gene3D" id="1.20.1280.50">
    <property type="match status" value="1"/>
</dbReference>
<dbReference type="eggNOG" id="ENOG502S4VR">
    <property type="taxonomic scope" value="Eukaryota"/>
</dbReference>
<dbReference type="SUPFAM" id="SSF81383">
    <property type="entry name" value="F-box domain"/>
    <property type="match status" value="1"/>
</dbReference>
<dbReference type="CDD" id="cd22157">
    <property type="entry name" value="F-box_AtFBW1-like"/>
    <property type="match status" value="1"/>
</dbReference>